<comment type="caution">
    <text evidence="2">The sequence shown here is derived from an EMBL/GenBank/DDBJ whole genome shotgun (WGS) entry which is preliminary data.</text>
</comment>
<evidence type="ECO:0000313" key="2">
    <source>
        <dbReference type="EMBL" id="TDE06436.1"/>
    </source>
</evidence>
<proteinExistence type="predicted"/>
<reference evidence="2 3" key="1">
    <citation type="submission" date="2019-03" db="EMBL/GenBank/DDBJ databases">
        <title>Flavobacterium TSA-D2 sp. nov., isolated from arctic soil.</title>
        <authorList>
            <person name="Chaudhary D.K."/>
        </authorList>
    </citation>
    <scope>NUCLEOTIDE SEQUENCE [LARGE SCALE GENOMIC DNA]</scope>
    <source>
        <strain evidence="2 3">TSA-D2</strain>
    </source>
</reference>
<keyword evidence="3" id="KW-1185">Reference proteome</keyword>
<dbReference type="AlphaFoldDB" id="A0A4R5D0B5"/>
<evidence type="ECO:0000256" key="1">
    <source>
        <dbReference type="SAM" id="SignalP"/>
    </source>
</evidence>
<dbReference type="EMBL" id="SMFO01000001">
    <property type="protein sequence ID" value="TDE06436.1"/>
    <property type="molecule type" value="Genomic_DNA"/>
</dbReference>
<sequence>MKKLLFTAMAVVAFSRVAMANTVEVKELTTLKNEIKVVIIQQEENSCQAAAIAYYEQVMENRGGGEDTLLLSSLMYNCLN</sequence>
<feature type="chain" id="PRO_5020236602" evidence="1">
    <location>
        <begin position="21"/>
        <end position="80"/>
    </location>
</feature>
<protein>
    <submittedName>
        <fullName evidence="2">Uncharacterized protein</fullName>
    </submittedName>
</protein>
<organism evidence="2 3">
    <name type="scientific">Flavobacterium hiemivividum</name>
    <dbReference type="NCBI Taxonomy" id="2541734"/>
    <lineage>
        <taxon>Bacteria</taxon>
        <taxon>Pseudomonadati</taxon>
        <taxon>Bacteroidota</taxon>
        <taxon>Flavobacteriia</taxon>
        <taxon>Flavobacteriales</taxon>
        <taxon>Flavobacteriaceae</taxon>
        <taxon>Flavobacterium</taxon>
    </lineage>
</organism>
<keyword evidence="1" id="KW-0732">Signal</keyword>
<accession>A0A4R5D0B5</accession>
<feature type="signal peptide" evidence="1">
    <location>
        <begin position="1"/>
        <end position="20"/>
    </location>
</feature>
<evidence type="ECO:0000313" key="3">
    <source>
        <dbReference type="Proteomes" id="UP000294597"/>
    </source>
</evidence>
<dbReference type="RefSeq" id="WP_132108733.1">
    <property type="nucleotide sequence ID" value="NZ_SMFO01000001.1"/>
</dbReference>
<dbReference type="Proteomes" id="UP000294597">
    <property type="component" value="Unassembled WGS sequence"/>
</dbReference>
<name>A0A4R5D0B5_9FLAO</name>
<gene>
    <name evidence="2" type="ORF">E0F98_02135</name>
</gene>